<protein>
    <submittedName>
        <fullName evidence="2">Uncharacterized protein</fullName>
    </submittedName>
</protein>
<dbReference type="OrthoDB" id="3062339at2759"/>
<feature type="compositionally biased region" description="Basic residues" evidence="1">
    <location>
        <begin position="436"/>
        <end position="449"/>
    </location>
</feature>
<comment type="caution">
    <text evidence="2">The sequence shown here is derived from an EMBL/GenBank/DDBJ whole genome shotgun (WGS) entry which is preliminary data.</text>
</comment>
<feature type="region of interest" description="Disordered" evidence="1">
    <location>
        <begin position="179"/>
        <end position="222"/>
    </location>
</feature>
<feature type="compositionally biased region" description="Polar residues" evidence="1">
    <location>
        <begin position="323"/>
        <end position="346"/>
    </location>
</feature>
<proteinExistence type="predicted"/>
<sequence length="779" mass="85392">MTQDTSQRSANFYQKTFRVLRGDGPRQRIHAQVASMTMDHGVNNWPRRAHSEIIDHAVNNAADLLLEPSTVPRQISSPYRGPSLIPIKPARALSLPPIEAFPIEISATPIKPPPTSPIPPPNPIEKTSRSSNIPNSTMTRTRRMDQLSAANRAKTRGEKARAAKTTLVMESVTIPVPRRAPKRAHAAAKTVEHPQTIEAPRPPTPGGGEPSVAPTETTAPSEGELTVLREGWKIIKRYSDDKVGAGAVSNYLDTVMDPASKAELEKGFSDVMSCEDAEARQIVEPMIHEKLKQFDHAPLPKLRPAPAKKQKTTFRPHFAPSPEDSTSRLPATKTTAYLRTPTLSPSSPCPIDFPSDNHAAVETFRGGDKTEEEATLVQEKTKLSGPAPMAPVEQDHTNEESTTVNVKKTKLKASAPAPEQDETAEEDEDEGDSIARKVKNSKAKGKGKARAPPAKHDKEKLSKETIKQAHALRHTYHDELEALAAKEGKSVAALLSARANAEDPFDDVMPDREDAEGRAHGKGASEDCEAFQCSRTRRQAYGFYGVSVFGFVVDPVTSRALAFGADPMSLAMREANPSHLRAQLYDYGAMIHLELMKKKCGDYLEAAKLSIIGRFHTVGSDHEALRTVLKDIWLHNLTLGVPDGLKGVSGMTIASHVRPIVEDFVLFWQQEAEAKKAEAVGDEDEDPLPLYADADSAGRRRVFEEDLVRFVKWDEDMRNVLSDGDDWGADCIALEALYLSAFVAKGFLGLLLVIDTHAIHGLSLDFKKRVVGISSDKER</sequence>
<evidence type="ECO:0000313" key="3">
    <source>
        <dbReference type="Proteomes" id="UP000772434"/>
    </source>
</evidence>
<keyword evidence="3" id="KW-1185">Reference proteome</keyword>
<accession>A0A9P5U9H4</accession>
<reference evidence="2" key="1">
    <citation type="submission" date="2020-11" db="EMBL/GenBank/DDBJ databases">
        <authorList>
            <consortium name="DOE Joint Genome Institute"/>
            <person name="Ahrendt S."/>
            <person name="Riley R."/>
            <person name="Andreopoulos W."/>
            <person name="Labutti K."/>
            <person name="Pangilinan J."/>
            <person name="Ruiz-Duenas F.J."/>
            <person name="Barrasa J.M."/>
            <person name="Sanchez-Garcia M."/>
            <person name="Camarero S."/>
            <person name="Miyauchi S."/>
            <person name="Serrano A."/>
            <person name="Linde D."/>
            <person name="Babiker R."/>
            <person name="Drula E."/>
            <person name="Ayuso-Fernandez I."/>
            <person name="Pacheco R."/>
            <person name="Padilla G."/>
            <person name="Ferreira P."/>
            <person name="Barriuso J."/>
            <person name="Kellner H."/>
            <person name="Castanera R."/>
            <person name="Alfaro M."/>
            <person name="Ramirez L."/>
            <person name="Pisabarro A.G."/>
            <person name="Kuo A."/>
            <person name="Tritt A."/>
            <person name="Lipzen A."/>
            <person name="He G."/>
            <person name="Yan M."/>
            <person name="Ng V."/>
            <person name="Cullen D."/>
            <person name="Martin F."/>
            <person name="Rosso M.-N."/>
            <person name="Henrissat B."/>
            <person name="Hibbett D."/>
            <person name="Martinez A.T."/>
            <person name="Grigoriev I.V."/>
        </authorList>
    </citation>
    <scope>NUCLEOTIDE SEQUENCE</scope>
    <source>
        <strain evidence="2">AH 40177</strain>
    </source>
</reference>
<feature type="compositionally biased region" description="Acidic residues" evidence="1">
    <location>
        <begin position="419"/>
        <end position="432"/>
    </location>
</feature>
<dbReference type="AlphaFoldDB" id="A0A9P5U9H4"/>
<evidence type="ECO:0000256" key="1">
    <source>
        <dbReference type="SAM" id="MobiDB-lite"/>
    </source>
</evidence>
<evidence type="ECO:0000313" key="2">
    <source>
        <dbReference type="EMBL" id="KAF9070982.1"/>
    </source>
</evidence>
<dbReference type="EMBL" id="JADNRY010000036">
    <property type="protein sequence ID" value="KAF9070982.1"/>
    <property type="molecule type" value="Genomic_DNA"/>
</dbReference>
<dbReference type="Proteomes" id="UP000772434">
    <property type="component" value="Unassembled WGS sequence"/>
</dbReference>
<feature type="region of interest" description="Disordered" evidence="1">
    <location>
        <begin position="299"/>
        <end position="462"/>
    </location>
</feature>
<name>A0A9P5U9H4_9AGAR</name>
<gene>
    <name evidence="2" type="ORF">BDP27DRAFT_1362213</name>
</gene>
<organism evidence="2 3">
    <name type="scientific">Rhodocollybia butyracea</name>
    <dbReference type="NCBI Taxonomy" id="206335"/>
    <lineage>
        <taxon>Eukaryota</taxon>
        <taxon>Fungi</taxon>
        <taxon>Dikarya</taxon>
        <taxon>Basidiomycota</taxon>
        <taxon>Agaricomycotina</taxon>
        <taxon>Agaricomycetes</taxon>
        <taxon>Agaricomycetidae</taxon>
        <taxon>Agaricales</taxon>
        <taxon>Marasmiineae</taxon>
        <taxon>Omphalotaceae</taxon>
        <taxon>Rhodocollybia</taxon>
    </lineage>
</organism>